<reference evidence="1 2" key="1">
    <citation type="submission" date="2022-01" db="EMBL/GenBank/DDBJ databases">
        <authorList>
            <person name="Xiong W."/>
            <person name="Schranz E."/>
        </authorList>
    </citation>
    <scope>NUCLEOTIDE SEQUENCE [LARGE SCALE GENOMIC DNA]</scope>
</reference>
<evidence type="ECO:0000313" key="1">
    <source>
        <dbReference type="EMBL" id="CAH1447555.1"/>
    </source>
</evidence>
<protein>
    <submittedName>
        <fullName evidence="1">Uncharacterized protein</fullName>
    </submittedName>
</protein>
<sequence length="200" mass="22162">MGNHISHGSGSRSGSARRVILPDGTVEEYTKPVTVAELMLDHPQQLVVEFQTLTNGRNLKPLPADTKLENNRVYMMLPMRRGKPVGAMSSEEARRLLLRANTVLNSDSFVAAYTGFLPLFARMCPAAVIKSSKKKEKEEKLSALAVMVKPAGLLDLGEMDSEGRADYYLSRQLSGKGSWKPSLDTIKEKGVKAKIRHWLH</sequence>
<gene>
    <name evidence="1" type="ORF">LVIROSA_LOCUS33157</name>
</gene>
<dbReference type="Proteomes" id="UP001157418">
    <property type="component" value="Unassembled WGS sequence"/>
</dbReference>
<dbReference type="InterPro" id="IPR025322">
    <property type="entry name" value="PADRE_dom"/>
</dbReference>
<organism evidence="1 2">
    <name type="scientific">Lactuca virosa</name>
    <dbReference type="NCBI Taxonomy" id="75947"/>
    <lineage>
        <taxon>Eukaryota</taxon>
        <taxon>Viridiplantae</taxon>
        <taxon>Streptophyta</taxon>
        <taxon>Embryophyta</taxon>
        <taxon>Tracheophyta</taxon>
        <taxon>Spermatophyta</taxon>
        <taxon>Magnoliopsida</taxon>
        <taxon>eudicotyledons</taxon>
        <taxon>Gunneridae</taxon>
        <taxon>Pentapetalae</taxon>
        <taxon>asterids</taxon>
        <taxon>campanulids</taxon>
        <taxon>Asterales</taxon>
        <taxon>Asteraceae</taxon>
        <taxon>Cichorioideae</taxon>
        <taxon>Cichorieae</taxon>
        <taxon>Lactucinae</taxon>
        <taxon>Lactuca</taxon>
    </lineage>
</organism>
<accession>A0AAU9PDA0</accession>
<dbReference type="EMBL" id="CAKMRJ010005523">
    <property type="protein sequence ID" value="CAH1447555.1"/>
    <property type="molecule type" value="Genomic_DNA"/>
</dbReference>
<dbReference type="Pfam" id="PF14009">
    <property type="entry name" value="PADRE"/>
    <property type="match status" value="1"/>
</dbReference>
<evidence type="ECO:0000313" key="2">
    <source>
        <dbReference type="Proteomes" id="UP001157418"/>
    </source>
</evidence>
<dbReference type="AlphaFoldDB" id="A0AAU9PDA0"/>
<keyword evidence="2" id="KW-1185">Reference proteome</keyword>
<dbReference type="PANTHER" id="PTHR33052">
    <property type="entry name" value="DUF4228 DOMAIN PROTEIN-RELATED"/>
    <property type="match status" value="1"/>
</dbReference>
<proteinExistence type="predicted"/>
<name>A0AAU9PDA0_9ASTR</name>
<comment type="caution">
    <text evidence="1">The sequence shown here is derived from an EMBL/GenBank/DDBJ whole genome shotgun (WGS) entry which is preliminary data.</text>
</comment>